<organism evidence="1 2">
    <name type="scientific">Ditylenchus dipsaci</name>
    <dbReference type="NCBI Taxonomy" id="166011"/>
    <lineage>
        <taxon>Eukaryota</taxon>
        <taxon>Metazoa</taxon>
        <taxon>Ecdysozoa</taxon>
        <taxon>Nematoda</taxon>
        <taxon>Chromadorea</taxon>
        <taxon>Rhabditida</taxon>
        <taxon>Tylenchina</taxon>
        <taxon>Tylenchomorpha</taxon>
        <taxon>Sphaerularioidea</taxon>
        <taxon>Anguinidae</taxon>
        <taxon>Anguininae</taxon>
        <taxon>Ditylenchus</taxon>
    </lineage>
</organism>
<dbReference type="Proteomes" id="UP000887574">
    <property type="component" value="Unplaced"/>
</dbReference>
<evidence type="ECO:0000313" key="2">
    <source>
        <dbReference type="WBParaSite" id="jg23988"/>
    </source>
</evidence>
<dbReference type="AlphaFoldDB" id="A0A915DWQ2"/>
<name>A0A915DWQ2_9BILA</name>
<proteinExistence type="predicted"/>
<reference evidence="2" key="1">
    <citation type="submission" date="2022-11" db="UniProtKB">
        <authorList>
            <consortium name="WormBaseParasite"/>
        </authorList>
    </citation>
    <scope>IDENTIFICATION</scope>
</reference>
<keyword evidence="1" id="KW-1185">Reference proteome</keyword>
<protein>
    <submittedName>
        <fullName evidence="2">Uncharacterized protein</fullName>
    </submittedName>
</protein>
<evidence type="ECO:0000313" key="1">
    <source>
        <dbReference type="Proteomes" id="UP000887574"/>
    </source>
</evidence>
<sequence length="98" mass="11377">MRAITHALPVNPLMCYIMVGRNERSPQRRMEFSFAISSARDAQQCKRFGELPVRTRTLRLKPLARARKSNSVIAEFEGFKKRTLFAKMHAEGELLRQQ</sequence>
<accession>A0A915DWQ2</accession>
<dbReference type="WBParaSite" id="jg23988">
    <property type="protein sequence ID" value="jg23988"/>
    <property type="gene ID" value="jg23988"/>
</dbReference>